<sequence>MIKRDRRGIRIATLEVKFLDRRKTNYCESICQECFINQERKLEVRRRSDTAPVLTINDASSDPAVFPRHAGSFREPKRVPWEDGAKLKLKGIDGRAHRNGACGLI</sequence>
<name>A0A4Y2SHK4_ARAVE</name>
<reference evidence="1 2" key="1">
    <citation type="journal article" date="2019" name="Sci. Rep.">
        <title>Orb-weaving spider Araneus ventricosus genome elucidates the spidroin gene catalogue.</title>
        <authorList>
            <person name="Kono N."/>
            <person name="Nakamura H."/>
            <person name="Ohtoshi R."/>
            <person name="Moran D.A.P."/>
            <person name="Shinohara A."/>
            <person name="Yoshida Y."/>
            <person name="Fujiwara M."/>
            <person name="Mori M."/>
            <person name="Tomita M."/>
            <person name="Arakawa K."/>
        </authorList>
    </citation>
    <scope>NUCLEOTIDE SEQUENCE [LARGE SCALE GENOMIC DNA]</scope>
</reference>
<proteinExistence type="predicted"/>
<accession>A0A4Y2SHK4</accession>
<dbReference type="OrthoDB" id="7431978at2759"/>
<comment type="caution">
    <text evidence="1">The sequence shown here is derived from an EMBL/GenBank/DDBJ whole genome shotgun (WGS) entry which is preliminary data.</text>
</comment>
<dbReference type="PANTHER" id="PTHR34410">
    <property type="entry name" value="INTRON-ENCODED HOMING ENDONUCLEASE, PUTATIVE-RELATED"/>
    <property type="match status" value="1"/>
</dbReference>
<dbReference type="EMBL" id="BGPR01021932">
    <property type="protein sequence ID" value="GBN87712.1"/>
    <property type="molecule type" value="Genomic_DNA"/>
</dbReference>
<dbReference type="AlphaFoldDB" id="A0A4Y2SHK4"/>
<organism evidence="1 2">
    <name type="scientific">Araneus ventricosus</name>
    <name type="common">Orbweaver spider</name>
    <name type="synonym">Epeira ventricosa</name>
    <dbReference type="NCBI Taxonomy" id="182803"/>
    <lineage>
        <taxon>Eukaryota</taxon>
        <taxon>Metazoa</taxon>
        <taxon>Ecdysozoa</taxon>
        <taxon>Arthropoda</taxon>
        <taxon>Chelicerata</taxon>
        <taxon>Arachnida</taxon>
        <taxon>Araneae</taxon>
        <taxon>Araneomorphae</taxon>
        <taxon>Entelegynae</taxon>
        <taxon>Araneoidea</taxon>
        <taxon>Araneidae</taxon>
        <taxon>Araneus</taxon>
    </lineage>
</organism>
<evidence type="ECO:0000313" key="2">
    <source>
        <dbReference type="Proteomes" id="UP000499080"/>
    </source>
</evidence>
<evidence type="ECO:0000313" key="1">
    <source>
        <dbReference type="EMBL" id="GBN87712.1"/>
    </source>
</evidence>
<gene>
    <name evidence="1" type="ORF">AVEN_155534_1</name>
</gene>
<protein>
    <submittedName>
        <fullName evidence="1">Uncharacterized protein</fullName>
    </submittedName>
</protein>
<keyword evidence="2" id="KW-1185">Reference proteome</keyword>
<dbReference type="Proteomes" id="UP000499080">
    <property type="component" value="Unassembled WGS sequence"/>
</dbReference>
<dbReference type="PANTHER" id="PTHR34410:SF2">
    <property type="entry name" value="RRNA INTRON-ENCODED HOMING ENDONUCLEASE"/>
    <property type="match status" value="1"/>
</dbReference>